<evidence type="ECO:0000256" key="13">
    <source>
        <dbReference type="ARBA" id="ARBA00046086"/>
    </source>
</evidence>
<dbReference type="InterPro" id="IPR039846">
    <property type="entry name" value="ZCCHC4"/>
</dbReference>
<evidence type="ECO:0000256" key="4">
    <source>
        <dbReference type="ARBA" id="ARBA00022490"/>
    </source>
</evidence>
<dbReference type="InterPro" id="IPR041370">
    <property type="entry name" value="Mlase_EEF1AKMT1/ZCCHC4"/>
</dbReference>
<keyword evidence="4" id="KW-0963">Cytoplasm</keyword>
<dbReference type="InterPro" id="IPR010666">
    <property type="entry name" value="Znf_GRF"/>
</dbReference>
<proteinExistence type="inferred from homology"/>
<evidence type="ECO:0000259" key="16">
    <source>
        <dbReference type="PROSITE" id="PS51999"/>
    </source>
</evidence>
<dbReference type="InterPro" id="IPR002052">
    <property type="entry name" value="DNA_methylase_N6_adenine_CS"/>
</dbReference>
<accession>A0A7J6MED4</accession>
<evidence type="ECO:0000256" key="8">
    <source>
        <dbReference type="ARBA" id="ARBA00022723"/>
    </source>
</evidence>
<evidence type="ECO:0000256" key="11">
    <source>
        <dbReference type="ARBA" id="ARBA00023242"/>
    </source>
</evidence>
<keyword evidence="11" id="KW-0539">Nucleus</keyword>
<evidence type="ECO:0000256" key="9">
    <source>
        <dbReference type="ARBA" id="ARBA00022771"/>
    </source>
</evidence>
<reference evidence="17 18" key="1">
    <citation type="submission" date="2020-04" db="EMBL/GenBank/DDBJ databases">
        <title>Perkinsus olseni comparative genomics.</title>
        <authorList>
            <person name="Bogema D.R."/>
        </authorList>
    </citation>
    <scope>NUCLEOTIDE SEQUENCE [LARGE SCALE GENOMIC DNA]</scope>
    <source>
        <strain evidence="17">ATCC PRA-31</strain>
    </source>
</reference>
<evidence type="ECO:0000256" key="7">
    <source>
        <dbReference type="ARBA" id="ARBA00022691"/>
    </source>
</evidence>
<evidence type="ECO:0000256" key="1">
    <source>
        <dbReference type="ARBA" id="ARBA00004496"/>
    </source>
</evidence>
<dbReference type="EMBL" id="JABANN010000138">
    <property type="protein sequence ID" value="KAF4669520.1"/>
    <property type="molecule type" value="Genomic_DNA"/>
</dbReference>
<dbReference type="GO" id="GO:0008988">
    <property type="term" value="F:rRNA (adenine-N6-)-methyltransferase activity"/>
    <property type="evidence" value="ECO:0007669"/>
    <property type="project" value="InterPro"/>
</dbReference>
<dbReference type="PROSITE" id="PS51999">
    <property type="entry name" value="ZF_GRF"/>
    <property type="match status" value="1"/>
</dbReference>
<evidence type="ECO:0000256" key="10">
    <source>
        <dbReference type="ARBA" id="ARBA00022833"/>
    </source>
</evidence>
<feature type="domain" description="GRF-type" evidence="16">
    <location>
        <begin position="37"/>
        <end position="83"/>
    </location>
</feature>
<comment type="function">
    <text evidence="13">rRNA N6-methyltransferase that specifically methylates the adenine in position 4220 of 28S rRNA. N6-methylation of adenine(4220) in 28S rRNA is required for translation.</text>
</comment>
<dbReference type="PANTHER" id="PTHR13493:SF3">
    <property type="entry name" value="RRNA N6-ADENOSINE-METHYLTRANSFERASE ZCCHC4"/>
    <property type="match status" value="1"/>
</dbReference>
<dbReference type="Proteomes" id="UP000572268">
    <property type="component" value="Unassembled WGS sequence"/>
</dbReference>
<comment type="similarity">
    <text evidence="3">Belongs to the ZCCHC4 family.</text>
</comment>
<evidence type="ECO:0000256" key="15">
    <source>
        <dbReference type="PROSITE-ProRule" id="PRU01343"/>
    </source>
</evidence>
<dbReference type="Pfam" id="PF10237">
    <property type="entry name" value="N6-adenineMlase"/>
    <property type="match status" value="1"/>
</dbReference>
<protein>
    <recommendedName>
        <fullName evidence="14">rRNA N(6)-adenosine-methyltransferase ZCCHC4</fullName>
    </recommendedName>
    <alternativeName>
        <fullName evidence="12">Zinc finger CCHC domain-containing protein 4</fullName>
    </alternativeName>
</protein>
<keyword evidence="10" id="KW-0862">Zinc</keyword>
<evidence type="ECO:0000256" key="3">
    <source>
        <dbReference type="ARBA" id="ARBA00008246"/>
    </source>
</evidence>
<evidence type="ECO:0000256" key="12">
    <source>
        <dbReference type="ARBA" id="ARBA00032078"/>
    </source>
</evidence>
<evidence type="ECO:0000256" key="5">
    <source>
        <dbReference type="ARBA" id="ARBA00022603"/>
    </source>
</evidence>
<keyword evidence="5 17" id="KW-0489">Methyltransferase</keyword>
<evidence type="ECO:0000313" key="17">
    <source>
        <dbReference type="EMBL" id="KAF4669520.1"/>
    </source>
</evidence>
<dbReference type="AlphaFoldDB" id="A0A7J6MED4"/>
<evidence type="ECO:0000256" key="14">
    <source>
        <dbReference type="ARBA" id="ARBA00049767"/>
    </source>
</evidence>
<comment type="caution">
    <text evidence="17">The sequence shown here is derived from an EMBL/GenBank/DDBJ whole genome shotgun (WGS) entry which is preliminary data.</text>
</comment>
<keyword evidence="8" id="KW-0479">Metal-binding</keyword>
<dbReference type="GO" id="GO:0008270">
    <property type="term" value="F:zinc ion binding"/>
    <property type="evidence" value="ECO:0007669"/>
    <property type="project" value="UniProtKB-KW"/>
</dbReference>
<dbReference type="PANTHER" id="PTHR13493">
    <property type="entry name" value="ZINC FINGER CCHC DOMAIN-CONTAINING"/>
    <property type="match status" value="1"/>
</dbReference>
<evidence type="ECO:0000256" key="2">
    <source>
        <dbReference type="ARBA" id="ARBA00004604"/>
    </source>
</evidence>
<keyword evidence="7" id="KW-0949">S-adenosyl-L-methionine</keyword>
<gene>
    <name evidence="17" type="primary">ZCCHC4</name>
    <name evidence="17" type="ORF">FOL46_001343</name>
</gene>
<dbReference type="PROSITE" id="PS00092">
    <property type="entry name" value="N6_MTASE"/>
    <property type="match status" value="1"/>
</dbReference>
<name>A0A7J6MED4_PEROL</name>
<keyword evidence="6 17" id="KW-0808">Transferase</keyword>
<evidence type="ECO:0000256" key="6">
    <source>
        <dbReference type="ARBA" id="ARBA00022679"/>
    </source>
</evidence>
<dbReference type="GO" id="GO:0005730">
    <property type="term" value="C:nucleolus"/>
    <property type="evidence" value="ECO:0007669"/>
    <property type="project" value="UniProtKB-SubCell"/>
</dbReference>
<comment type="subcellular location">
    <subcellularLocation>
        <location evidence="1">Cytoplasm</location>
    </subcellularLocation>
    <subcellularLocation>
        <location evidence="2">Nucleus</location>
        <location evidence="2">Nucleolus</location>
    </subcellularLocation>
</comment>
<dbReference type="GO" id="GO:0005737">
    <property type="term" value="C:cytoplasm"/>
    <property type="evidence" value="ECO:0007669"/>
    <property type="project" value="UniProtKB-SubCell"/>
</dbReference>
<organism evidence="17 18">
    <name type="scientific">Perkinsus olseni</name>
    <name type="common">Perkinsus atlanticus</name>
    <dbReference type="NCBI Taxonomy" id="32597"/>
    <lineage>
        <taxon>Eukaryota</taxon>
        <taxon>Sar</taxon>
        <taxon>Alveolata</taxon>
        <taxon>Perkinsozoa</taxon>
        <taxon>Perkinsea</taxon>
        <taxon>Perkinsida</taxon>
        <taxon>Perkinsidae</taxon>
        <taxon>Perkinsus</taxon>
    </lineage>
</organism>
<evidence type="ECO:0000313" key="18">
    <source>
        <dbReference type="Proteomes" id="UP000572268"/>
    </source>
</evidence>
<dbReference type="GO" id="GO:0003676">
    <property type="term" value="F:nucleic acid binding"/>
    <property type="evidence" value="ECO:0007669"/>
    <property type="project" value="InterPro"/>
</dbReference>
<keyword evidence="9 15" id="KW-0863">Zinc-finger</keyword>
<sequence>MFTVIRMARGGFPHAERRTINKLILDEADAGVPPPQCEHGSAMRFRRVTKGADGSTMSSRDFYACSAIRDRKICPLFVWVDEHERHGAEHPAKRIRRVGPARQYEKTENKANAQYFFSNEALSVIEKYISKHGYRRVLCLGTPVVHRRLREENNMDAFLLDMDSVVVEEAGTSGARFNMVNGFFFGSEGKERFTSWLKKGSLDIVVVDPPFQPELVPAIWRCTREVLLGSEMFAKVDVLFAFPYFSRDALVGSEDAPKLVMNDYRVDYANHRTYKSDKSPVRFFTRFHELTDLPPASYRVCEKCGGRWVHKVNAHCDTCRACTTLHGNKAWSHCAGCGKCTKPKLKHCEKCERCLPVEHTCTRH</sequence>